<dbReference type="CDD" id="cd17917">
    <property type="entry name" value="DEXHc_RHA-like"/>
    <property type="match status" value="1"/>
</dbReference>
<keyword evidence="8" id="KW-0067">ATP-binding</keyword>
<comment type="catalytic activity">
    <reaction evidence="11">
        <text>ATP + H2O = ADP + phosphate + H(+)</text>
        <dbReference type="Rhea" id="RHEA:13065"/>
        <dbReference type="ChEBI" id="CHEBI:15377"/>
        <dbReference type="ChEBI" id="CHEBI:15378"/>
        <dbReference type="ChEBI" id="CHEBI:30616"/>
        <dbReference type="ChEBI" id="CHEBI:43474"/>
        <dbReference type="ChEBI" id="CHEBI:456216"/>
        <dbReference type="EC" id="3.6.4.13"/>
    </reaction>
</comment>
<dbReference type="CDD" id="cd00048">
    <property type="entry name" value="DSRM_SF"/>
    <property type="match status" value="1"/>
</dbReference>
<evidence type="ECO:0000256" key="11">
    <source>
        <dbReference type="ARBA" id="ARBA00047984"/>
    </source>
</evidence>
<protein>
    <recommendedName>
        <fullName evidence="2">RNA helicase</fullName>
        <ecNumber evidence="2">3.6.4.13</ecNumber>
    </recommendedName>
</protein>
<evidence type="ECO:0000256" key="4">
    <source>
        <dbReference type="ARBA" id="ARBA00022640"/>
    </source>
</evidence>
<reference evidence="16" key="1">
    <citation type="submission" date="2023-05" db="EMBL/GenBank/DDBJ databases">
        <title>Nepenthes gracilis genome sequencing.</title>
        <authorList>
            <person name="Fukushima K."/>
        </authorList>
    </citation>
    <scope>NUCLEOTIDE SEQUENCE</scope>
    <source>
        <strain evidence="16">SING2019-196</strain>
    </source>
</reference>
<comment type="subcellular location">
    <subcellularLocation>
        <location evidence="1">Plastid</location>
        <location evidence="1">Chloroplast</location>
    </subcellularLocation>
</comment>
<dbReference type="Pfam" id="PF24899">
    <property type="entry name" value="UBA_DHX29"/>
    <property type="match status" value="1"/>
</dbReference>
<dbReference type="GO" id="GO:0005524">
    <property type="term" value="F:ATP binding"/>
    <property type="evidence" value="ECO:0007669"/>
    <property type="project" value="UniProtKB-KW"/>
</dbReference>
<name>A0AAD3S9C8_NEPGR</name>
<evidence type="ECO:0000256" key="6">
    <source>
        <dbReference type="ARBA" id="ARBA00022801"/>
    </source>
</evidence>
<dbReference type="InterPro" id="IPR001650">
    <property type="entry name" value="Helicase_C-like"/>
</dbReference>
<dbReference type="SMART" id="SM00487">
    <property type="entry name" value="DEXDc"/>
    <property type="match status" value="1"/>
</dbReference>
<keyword evidence="9" id="KW-0694">RNA-binding</keyword>
<dbReference type="Pfam" id="PF04408">
    <property type="entry name" value="WHD_HA2"/>
    <property type="match status" value="1"/>
</dbReference>
<dbReference type="InterPro" id="IPR007502">
    <property type="entry name" value="Helicase-assoc_dom"/>
</dbReference>
<evidence type="ECO:0000256" key="9">
    <source>
        <dbReference type="ARBA" id="ARBA00022884"/>
    </source>
</evidence>
<keyword evidence="3" id="KW-0150">Chloroplast</keyword>
<dbReference type="GO" id="GO:0003723">
    <property type="term" value="F:RNA binding"/>
    <property type="evidence" value="ECO:0007669"/>
    <property type="project" value="UniProtKB-KW"/>
</dbReference>
<feature type="compositionally biased region" description="Basic and acidic residues" evidence="13">
    <location>
        <begin position="205"/>
        <end position="215"/>
    </location>
</feature>
<dbReference type="GO" id="GO:0009507">
    <property type="term" value="C:chloroplast"/>
    <property type="evidence" value="ECO:0007669"/>
    <property type="project" value="UniProtKB-SubCell"/>
</dbReference>
<evidence type="ECO:0000259" key="14">
    <source>
        <dbReference type="PROSITE" id="PS51192"/>
    </source>
</evidence>
<dbReference type="EMBL" id="BSYO01000006">
    <property type="protein sequence ID" value="GMH06760.1"/>
    <property type="molecule type" value="Genomic_DNA"/>
</dbReference>
<keyword evidence="7" id="KW-0347">Helicase</keyword>
<evidence type="ECO:0000256" key="13">
    <source>
        <dbReference type="SAM" id="MobiDB-lite"/>
    </source>
</evidence>
<dbReference type="InterPro" id="IPR048333">
    <property type="entry name" value="HA2_WH"/>
</dbReference>
<dbReference type="PANTHER" id="PTHR18934:SF246">
    <property type="entry name" value="DEXH-BOX ATP-DEPENDENT RNA HELICASE DEXH4, CHLOROPLASTIC-RELATED"/>
    <property type="match status" value="1"/>
</dbReference>
<evidence type="ECO:0000313" key="17">
    <source>
        <dbReference type="Proteomes" id="UP001279734"/>
    </source>
</evidence>
<dbReference type="Pfam" id="PF26026">
    <property type="entry name" value="RNA_hel_CTD"/>
    <property type="match status" value="1"/>
</dbReference>
<evidence type="ECO:0000256" key="2">
    <source>
        <dbReference type="ARBA" id="ARBA00012552"/>
    </source>
</evidence>
<evidence type="ECO:0000256" key="12">
    <source>
        <dbReference type="ARBA" id="ARBA00060772"/>
    </source>
</evidence>
<feature type="region of interest" description="Disordered" evidence="13">
    <location>
        <begin position="1"/>
        <end position="28"/>
    </location>
</feature>
<evidence type="ECO:0000256" key="7">
    <source>
        <dbReference type="ARBA" id="ARBA00022806"/>
    </source>
</evidence>
<dbReference type="Proteomes" id="UP001279734">
    <property type="component" value="Unassembled WGS sequence"/>
</dbReference>
<evidence type="ECO:0000256" key="1">
    <source>
        <dbReference type="ARBA" id="ARBA00004229"/>
    </source>
</evidence>
<dbReference type="InterPro" id="IPR027417">
    <property type="entry name" value="P-loop_NTPase"/>
</dbReference>
<evidence type="ECO:0000256" key="10">
    <source>
        <dbReference type="ARBA" id="ARBA00022946"/>
    </source>
</evidence>
<dbReference type="FunFam" id="3.40.50.300:FF:000500">
    <property type="entry name" value="ATP-dependent RNA helicase DHX29"/>
    <property type="match status" value="1"/>
</dbReference>
<organism evidence="16 17">
    <name type="scientific">Nepenthes gracilis</name>
    <name type="common">Slender pitcher plant</name>
    <dbReference type="NCBI Taxonomy" id="150966"/>
    <lineage>
        <taxon>Eukaryota</taxon>
        <taxon>Viridiplantae</taxon>
        <taxon>Streptophyta</taxon>
        <taxon>Embryophyta</taxon>
        <taxon>Tracheophyta</taxon>
        <taxon>Spermatophyta</taxon>
        <taxon>Magnoliopsida</taxon>
        <taxon>eudicotyledons</taxon>
        <taxon>Gunneridae</taxon>
        <taxon>Pentapetalae</taxon>
        <taxon>Caryophyllales</taxon>
        <taxon>Nepenthaceae</taxon>
        <taxon>Nepenthes</taxon>
    </lineage>
</organism>
<evidence type="ECO:0000259" key="15">
    <source>
        <dbReference type="PROSITE" id="PS51194"/>
    </source>
</evidence>
<dbReference type="PANTHER" id="PTHR18934">
    <property type="entry name" value="ATP-DEPENDENT RNA HELICASE"/>
    <property type="match status" value="1"/>
</dbReference>
<sequence length="1475" mass="164919">MAPKKRQQRNKPQSSSTDAPKLRLSSENEQRIRRLLINNPTAGNSPRPASIQADEWHSFSRAQKAKKLKAIYEKLSCEGFSNDHIELALSVLKVGATFEAALDWLCLNLSRRDLPCKYSDGSSLPMNGGDSVGVISTAQEDWTPSMGSSAGTEEEVREISVRIKGHADDISYSHEPSQADWIRQYMEKEEEIDIGSWEDNLSDEGSSKKATEPRSLDSIVNEYQDARLEAITAKEKGDKRSQERASSRIRILKQEMSALGLSHDMLTIELGKEVPGLPPKYVTCSSMACEHPVSSISCQDEVNLRSGSRVHGNVMEHCRSEEMLVELESLNIPSKEKADLEAESGDIELGNFFLEDGTSNEVLAPEIFKIQKKEKARVLFSDSTIEKLEGIWKKGDPRRIPKAVLHQLCQKSGWDPPKFDKMGRRGDGFSYTVSIIRKSSGRGKSRKAGGLITLELPELGGTFLSAEEAQNRVAAFALYRLFPELPIHLLITEPYASLVAQWEGGGSLSEVEESQEDRRAGFVDSLLDIDCPKLIHSIEINSNFDKEFQQLPFPDFATAARPKGHGFKEKESSFLRRQLENKRKLPRYKCMLESRAALPIAKSKDEILQLLKQYNVLVVCGETGSGKTTQVPQYILDDMIESGCGGACNIICTQPRRIAAISVAERVADERCEPSPGLDGSFIGYQVRLDSSRNDTTKLLFCTTGILLRRIAGDKDLVGISHVIVDEVHERSLLGDFLLIVLKNLLEKQSSHGTPMLKVILMSATVDSSLFSCYFGDCPVITAEGRTHPVSTYFLEDIYERINYRLASDSPAFLSFEPSRHEILVGPVNNRKGKNLVSSSLVDESLLSDECTNQHYIPTAYQAYSEQTRLNLKRLNEDVIDYDLLEDLVCHIDETYGDGAILVFLPGVSEIYTLLDRLAASYCFGGESSEWLLPLHSSIAAPDQKKVFLKPPKNIRKVIIATNIAETSLTIDDVVYVIDSGKHNENRYNPRKKLSSMVEDWISQANAKQRRGRAGRVKPGICFCLYTRHRFENVMRQFQVPEILRMPLVELCLQIKLLSLGNIKSFLSKALEPPKEEAVDSAISLLREVGAIEETEDLTPLGKHLAKLPVDLLLGKMLLYAAIFGCLSPILSISAILSYKSPFVQPKNERESIEKLKLAVLTDKLEGSTNPRDSDRQSDHIVMMVAYRKWEKIFQEKGVKQANNFCSLYSLSSSVMYMIRDMRKQFGTLLADIGLINLPKDYQIPGKKKRNLDGWLSDAAQPFNKYAHHSAVVKAILCAGLYPNVAAAVEGIYAPALGNLRQSLQPTTKGYTAWYDRRSEVHIHRSSVNSGLKAFQYPFLVFHEKVEINKVFLRDSTIVSPYSLLLFGGSINIQHQLGVVTIDGWLKLSAAAQTAVLFKELRITLDSVLKGLISNPEKIAVDDQASNIMSVEITKVDHTTKQLLWLTMQIYYVCSPRLHKLLKKTTSSSYPDPVF</sequence>
<dbReference type="InterPro" id="IPR059023">
    <property type="entry name" value="RNA_hel_CTD"/>
</dbReference>
<dbReference type="SMART" id="SM00490">
    <property type="entry name" value="HELICc"/>
    <property type="match status" value="1"/>
</dbReference>
<dbReference type="Gene3D" id="1.20.120.1080">
    <property type="match status" value="1"/>
</dbReference>
<dbReference type="InterPro" id="IPR011709">
    <property type="entry name" value="DEAD-box_helicase_OB_fold"/>
</dbReference>
<keyword evidence="10" id="KW-0809">Transit peptide</keyword>
<evidence type="ECO:0000256" key="3">
    <source>
        <dbReference type="ARBA" id="ARBA00022528"/>
    </source>
</evidence>
<dbReference type="GO" id="GO:0016787">
    <property type="term" value="F:hydrolase activity"/>
    <property type="evidence" value="ECO:0007669"/>
    <property type="project" value="UniProtKB-KW"/>
</dbReference>
<dbReference type="InterPro" id="IPR011545">
    <property type="entry name" value="DEAD/DEAH_box_helicase_dom"/>
</dbReference>
<dbReference type="PROSITE" id="PS51194">
    <property type="entry name" value="HELICASE_CTER"/>
    <property type="match status" value="1"/>
</dbReference>
<proteinExistence type="inferred from homology"/>
<dbReference type="InterPro" id="IPR002464">
    <property type="entry name" value="DNA/RNA_helicase_DEAH_CS"/>
</dbReference>
<dbReference type="InterPro" id="IPR056890">
    <property type="entry name" value="UBA_DHX29-like"/>
</dbReference>
<keyword evidence="17" id="KW-1185">Reference proteome</keyword>
<keyword evidence="6" id="KW-0378">Hydrolase</keyword>
<dbReference type="Gene3D" id="3.40.50.300">
    <property type="entry name" value="P-loop containing nucleotide triphosphate hydrolases"/>
    <property type="match status" value="2"/>
</dbReference>
<dbReference type="Pfam" id="PF21010">
    <property type="entry name" value="HA2_C"/>
    <property type="match status" value="1"/>
</dbReference>
<dbReference type="InterPro" id="IPR014001">
    <property type="entry name" value="Helicase_ATP-bd"/>
</dbReference>
<dbReference type="FunFam" id="1.20.120.1080:FF:000002">
    <property type="entry name" value="Putative ATP-dependent RNA helicase DHX36"/>
    <property type="match status" value="1"/>
</dbReference>
<dbReference type="EC" id="3.6.4.13" evidence="2"/>
<dbReference type="Pfam" id="PF00270">
    <property type="entry name" value="DEAD"/>
    <property type="match status" value="1"/>
</dbReference>
<dbReference type="FunFam" id="3.40.50.300:FF:000819">
    <property type="entry name" value="ATP dependent RNA helicase, putative"/>
    <property type="match status" value="1"/>
</dbReference>
<dbReference type="Pfam" id="PF00271">
    <property type="entry name" value="Helicase_C"/>
    <property type="match status" value="1"/>
</dbReference>
<dbReference type="Pfam" id="PF07717">
    <property type="entry name" value="OB_NTP_bind"/>
    <property type="match status" value="1"/>
</dbReference>
<dbReference type="PROSITE" id="PS51192">
    <property type="entry name" value="HELICASE_ATP_BIND_1"/>
    <property type="match status" value="1"/>
</dbReference>
<gene>
    <name evidence="16" type="ORF">Nepgr_008600</name>
</gene>
<dbReference type="PROSITE" id="PS00690">
    <property type="entry name" value="DEAH_ATP_HELICASE"/>
    <property type="match status" value="1"/>
</dbReference>
<feature type="region of interest" description="Disordered" evidence="13">
    <location>
        <begin position="197"/>
        <end position="217"/>
    </location>
</feature>
<comment type="caution">
    <text evidence="16">The sequence shown here is derived from an EMBL/GenBank/DDBJ whole genome shotgun (WGS) entry which is preliminary data.</text>
</comment>
<evidence type="ECO:0000256" key="8">
    <source>
        <dbReference type="ARBA" id="ARBA00022840"/>
    </source>
</evidence>
<evidence type="ECO:0000313" key="16">
    <source>
        <dbReference type="EMBL" id="GMH06760.1"/>
    </source>
</evidence>
<dbReference type="GO" id="GO:0003724">
    <property type="term" value="F:RNA helicase activity"/>
    <property type="evidence" value="ECO:0007669"/>
    <property type="project" value="UniProtKB-EC"/>
</dbReference>
<comment type="similarity">
    <text evidence="12">Belongs to the DExH box helicase family.</text>
</comment>
<feature type="domain" description="Helicase ATP-binding" evidence="14">
    <location>
        <begin position="608"/>
        <end position="784"/>
    </location>
</feature>
<dbReference type="SUPFAM" id="SSF52540">
    <property type="entry name" value="P-loop containing nucleoside triphosphate hydrolases"/>
    <property type="match status" value="1"/>
</dbReference>
<dbReference type="CDD" id="cd18791">
    <property type="entry name" value="SF2_C_RHA"/>
    <property type="match status" value="1"/>
</dbReference>
<dbReference type="SMART" id="SM00847">
    <property type="entry name" value="HA2"/>
    <property type="match status" value="1"/>
</dbReference>
<keyword evidence="4" id="KW-0934">Plastid</keyword>
<evidence type="ECO:0000256" key="5">
    <source>
        <dbReference type="ARBA" id="ARBA00022741"/>
    </source>
</evidence>
<keyword evidence="5" id="KW-0547">Nucleotide-binding</keyword>
<feature type="domain" description="Helicase C-terminal" evidence="15">
    <location>
        <begin position="884"/>
        <end position="1059"/>
    </location>
</feature>
<accession>A0AAD3S9C8</accession>